<keyword evidence="1" id="KW-0175">Coiled coil</keyword>
<proteinExistence type="predicted"/>
<reference evidence="3 4" key="1">
    <citation type="submission" date="2024-05" db="EMBL/GenBank/DDBJ databases">
        <title>A draft genome resource for the thread blight pathogen Marasmius tenuissimus strain MS-2.</title>
        <authorList>
            <person name="Yulfo-Soto G.E."/>
            <person name="Baruah I.K."/>
            <person name="Amoako-Attah I."/>
            <person name="Bukari Y."/>
            <person name="Meinhardt L.W."/>
            <person name="Bailey B.A."/>
            <person name="Cohen S.P."/>
        </authorList>
    </citation>
    <scope>NUCLEOTIDE SEQUENCE [LARGE SCALE GENOMIC DNA]</scope>
    <source>
        <strain evidence="3 4">MS-2</strain>
    </source>
</reference>
<accession>A0ABR2Z5S9</accession>
<organism evidence="3 4">
    <name type="scientific">Marasmius tenuissimus</name>
    <dbReference type="NCBI Taxonomy" id="585030"/>
    <lineage>
        <taxon>Eukaryota</taxon>
        <taxon>Fungi</taxon>
        <taxon>Dikarya</taxon>
        <taxon>Basidiomycota</taxon>
        <taxon>Agaricomycotina</taxon>
        <taxon>Agaricomycetes</taxon>
        <taxon>Agaricomycetidae</taxon>
        <taxon>Agaricales</taxon>
        <taxon>Marasmiineae</taxon>
        <taxon>Marasmiaceae</taxon>
        <taxon>Marasmius</taxon>
    </lineage>
</organism>
<keyword evidence="4" id="KW-1185">Reference proteome</keyword>
<dbReference type="Proteomes" id="UP001437256">
    <property type="component" value="Unassembled WGS sequence"/>
</dbReference>
<gene>
    <name evidence="3" type="ORF">AAF712_016410</name>
</gene>
<feature type="compositionally biased region" description="Polar residues" evidence="2">
    <location>
        <begin position="1"/>
        <end position="11"/>
    </location>
</feature>
<evidence type="ECO:0000313" key="4">
    <source>
        <dbReference type="Proteomes" id="UP001437256"/>
    </source>
</evidence>
<evidence type="ECO:0000256" key="2">
    <source>
        <dbReference type="SAM" id="MobiDB-lite"/>
    </source>
</evidence>
<dbReference type="EMBL" id="JBBXMP010000775">
    <property type="protein sequence ID" value="KAL0056972.1"/>
    <property type="molecule type" value="Genomic_DNA"/>
</dbReference>
<sequence length="204" mass="23627">MSRQSVSNQGGRTAKGPSPTTGERPISPCPLPRPPTIRQLIAAKDRDIAAAITEAKQLTEDLKRMREANEEQSARDKLEHATEIDEMERRHFFGVGRRVYEWERVRATELQSRRESHAAHILKLQEEIKMYQRCTSQVQGQLQRAMGHRVTRNDFDNATQRLEALFRDQQIAIIDEIRARLRERDPRSQVDDTPVLQNDIVHLD</sequence>
<evidence type="ECO:0000256" key="1">
    <source>
        <dbReference type="SAM" id="Coils"/>
    </source>
</evidence>
<protein>
    <submittedName>
        <fullName evidence="3">Uncharacterized protein</fullName>
    </submittedName>
</protein>
<feature type="coiled-coil region" evidence="1">
    <location>
        <begin position="48"/>
        <end position="75"/>
    </location>
</feature>
<feature type="region of interest" description="Disordered" evidence="2">
    <location>
        <begin position="1"/>
        <end position="35"/>
    </location>
</feature>
<name>A0ABR2Z5S9_9AGAR</name>
<evidence type="ECO:0000313" key="3">
    <source>
        <dbReference type="EMBL" id="KAL0056972.1"/>
    </source>
</evidence>
<comment type="caution">
    <text evidence="3">The sequence shown here is derived from an EMBL/GenBank/DDBJ whole genome shotgun (WGS) entry which is preliminary data.</text>
</comment>